<dbReference type="Pfam" id="PF25990">
    <property type="entry name" value="Beta-barrel_YknX"/>
    <property type="match status" value="1"/>
</dbReference>
<dbReference type="SUPFAM" id="SSF111369">
    <property type="entry name" value="HlyD-like secretion proteins"/>
    <property type="match status" value="1"/>
</dbReference>
<evidence type="ECO:0000256" key="3">
    <source>
        <dbReference type="SAM" id="Coils"/>
    </source>
</evidence>
<keyword evidence="2 3" id="KW-0175">Coiled coil</keyword>
<dbReference type="Pfam" id="PF25917">
    <property type="entry name" value="BSH_RND"/>
    <property type="match status" value="1"/>
</dbReference>
<keyword evidence="8" id="KW-1185">Reference proteome</keyword>
<dbReference type="AlphaFoldDB" id="A0A398D8E1"/>
<dbReference type="Gene3D" id="2.40.420.20">
    <property type="match status" value="1"/>
</dbReference>
<dbReference type="PANTHER" id="PTHR32347">
    <property type="entry name" value="EFFLUX SYSTEM COMPONENT YKNX-RELATED"/>
    <property type="match status" value="1"/>
</dbReference>
<dbReference type="InterPro" id="IPR050465">
    <property type="entry name" value="UPF0194_transport"/>
</dbReference>
<dbReference type="GO" id="GO:0030313">
    <property type="term" value="C:cell envelope"/>
    <property type="evidence" value="ECO:0007669"/>
    <property type="project" value="UniProtKB-SubCell"/>
</dbReference>
<feature type="domain" description="Multidrug resistance protein MdtA-like barrel-sandwich hybrid" evidence="5">
    <location>
        <begin position="80"/>
        <end position="419"/>
    </location>
</feature>
<feature type="region of interest" description="Disordered" evidence="4">
    <location>
        <begin position="576"/>
        <end position="606"/>
    </location>
</feature>
<feature type="compositionally biased region" description="Gly residues" evidence="4">
    <location>
        <begin position="597"/>
        <end position="606"/>
    </location>
</feature>
<feature type="coiled-coil region" evidence="3">
    <location>
        <begin position="147"/>
        <end position="241"/>
    </location>
</feature>
<dbReference type="Gene3D" id="1.10.287.470">
    <property type="entry name" value="Helix hairpin bin"/>
    <property type="match status" value="1"/>
</dbReference>
<protein>
    <submittedName>
        <fullName evidence="7">HlyD family efflux transporter periplasmic adaptor subunit</fullName>
    </submittedName>
</protein>
<comment type="caution">
    <text evidence="7">The sequence shown here is derived from an EMBL/GenBank/DDBJ whole genome shotgun (WGS) entry which is preliminary data.</text>
</comment>
<evidence type="ECO:0000313" key="8">
    <source>
        <dbReference type="Proteomes" id="UP000266260"/>
    </source>
</evidence>
<dbReference type="InterPro" id="IPR058625">
    <property type="entry name" value="MdtA-like_BSH"/>
</dbReference>
<evidence type="ECO:0000256" key="2">
    <source>
        <dbReference type="ARBA" id="ARBA00023054"/>
    </source>
</evidence>
<comment type="subcellular location">
    <subcellularLocation>
        <location evidence="1">Cell envelope</location>
    </subcellularLocation>
</comment>
<evidence type="ECO:0000256" key="1">
    <source>
        <dbReference type="ARBA" id="ARBA00004196"/>
    </source>
</evidence>
<evidence type="ECO:0000313" key="7">
    <source>
        <dbReference type="EMBL" id="RIE10853.1"/>
    </source>
</evidence>
<dbReference type="EMBL" id="QXIT01000013">
    <property type="protein sequence ID" value="RIE10853.1"/>
    <property type="molecule type" value="Genomic_DNA"/>
</dbReference>
<gene>
    <name evidence="7" type="ORF">SMC6_00770</name>
</gene>
<dbReference type="Gene3D" id="2.40.30.170">
    <property type="match status" value="1"/>
</dbReference>
<evidence type="ECO:0000259" key="5">
    <source>
        <dbReference type="Pfam" id="PF25917"/>
    </source>
</evidence>
<feature type="domain" description="YknX-like beta-barrel" evidence="6">
    <location>
        <begin position="431"/>
        <end position="502"/>
    </location>
</feature>
<name>A0A398D8E1_9BACT</name>
<proteinExistence type="predicted"/>
<feature type="compositionally biased region" description="Low complexity" evidence="4">
    <location>
        <begin position="576"/>
        <end position="596"/>
    </location>
</feature>
<accession>A0A398D8E1</accession>
<reference evidence="7 8" key="1">
    <citation type="submission" date="2018-09" db="EMBL/GenBank/DDBJ databases">
        <title>Discovery and Ecogenomic Context for Candidatus Cryosericales, a Global Caldiserica Order Active in Thawing Permafrost.</title>
        <authorList>
            <person name="Martinez M.A."/>
            <person name="Woodcroft B.J."/>
            <person name="Ignacio Espinoza J.C."/>
            <person name="Zayed A."/>
            <person name="Singleton C.M."/>
            <person name="Boyd J."/>
            <person name="Li Y.-F."/>
            <person name="Purvine S."/>
            <person name="Maughan H."/>
            <person name="Hodgkins S.B."/>
            <person name="Anderson D."/>
            <person name="Sederholm M."/>
            <person name="Temperton B."/>
            <person name="Saleska S.R."/>
            <person name="Tyson G.W."/>
            <person name="Rich V.I."/>
        </authorList>
    </citation>
    <scope>NUCLEOTIDE SEQUENCE [LARGE SCALE GENOMIC DNA]</scope>
    <source>
        <strain evidence="7 8">SMC6</strain>
    </source>
</reference>
<evidence type="ECO:0000256" key="4">
    <source>
        <dbReference type="SAM" id="MobiDB-lite"/>
    </source>
</evidence>
<evidence type="ECO:0000259" key="6">
    <source>
        <dbReference type="Pfam" id="PF25990"/>
    </source>
</evidence>
<sequence length="606" mass="63182">MRAQAPSGGNMSKKSRRIIVSVVSLIVVAAIVVVGLKVLAARKTAAAFAARRAGVSSMYVVAPQDVATLTTVSGTVAPLRSATLTAQAQGTITGVYKKEGDFVKAGEVIVSIDSAARDNQLAQAESNYQTSLLNIETANTTDLTATKTQLETAVKQAQIQELQAENNLKNATVYNTSATTASATAATTAANLQEAVTKSEESLTTAQANLKYLQDYDTSSVAQSDLAVQQAQLNLTAAENQLVLDVQAIPAKDTTADLTKVDSARLSLESANASAEANKTTAEASVAQRILNLNAAQLQVNQDERAVTAAKNNLAENLAENQKTVDSQANNVTVLQADVNSAKAAVTAAQYDLSQYGTTERKAALQLQLLQQQKNQAELSLQATQLTSDNYVVKAPWNGIITSLNVQVGDQATSATSGTSAMVIADTSGWNVQAYVDELDVLHVKTGQDASVTMDAYPNQTFKAKVAYVGTTLVATSSSVNAYAVKIQFTKPPTTLVAGMTADASITTSSAKGVLAVPVESILSENGKNYVTVISVDASNKRTTTRTEVKTGIEGDVYVQIISGLKAGDRILRTASATTTTSSSTSSSSTTTRTGRGSFGGLPGGL</sequence>
<dbReference type="Proteomes" id="UP000266260">
    <property type="component" value="Unassembled WGS sequence"/>
</dbReference>
<dbReference type="InterPro" id="IPR058636">
    <property type="entry name" value="Beta-barrel_YknX"/>
</dbReference>
<organism evidence="7 8">
    <name type="scientific">Candidatus Cryosericum odellii</name>
    <dbReference type="NCBI Taxonomy" id="2290917"/>
    <lineage>
        <taxon>Bacteria</taxon>
        <taxon>Pseudomonadati</taxon>
        <taxon>Caldisericota/Cryosericota group</taxon>
        <taxon>Candidatus Cryosericota</taxon>
        <taxon>Candidatus Cryosericia</taxon>
        <taxon>Candidatus Cryosericales</taxon>
        <taxon>Candidatus Cryosericaceae</taxon>
        <taxon>Candidatus Cryosericum</taxon>
    </lineage>
</organism>
<dbReference type="Gene3D" id="2.40.50.100">
    <property type="match status" value="1"/>
</dbReference>